<dbReference type="InterPro" id="IPR046848">
    <property type="entry name" value="E_motif"/>
</dbReference>
<accession>A0A498KC80</accession>
<proteinExistence type="inferred from homology"/>
<dbReference type="PANTHER" id="PTHR47926">
    <property type="entry name" value="PENTATRICOPEPTIDE REPEAT-CONTAINING PROTEIN"/>
    <property type="match status" value="1"/>
</dbReference>
<comment type="caution">
    <text evidence="3">The sequence shown here is derived from an EMBL/GenBank/DDBJ whole genome shotgun (WGS) entry which is preliminary data.</text>
</comment>
<dbReference type="GO" id="GO:0008270">
    <property type="term" value="F:zinc ion binding"/>
    <property type="evidence" value="ECO:0007669"/>
    <property type="project" value="InterPro"/>
</dbReference>
<keyword evidence="4" id="KW-1185">Reference proteome</keyword>
<dbReference type="Pfam" id="PF20430">
    <property type="entry name" value="Eplus_motif"/>
    <property type="match status" value="1"/>
</dbReference>
<dbReference type="Proteomes" id="UP000290289">
    <property type="component" value="Chromosome 2"/>
</dbReference>
<dbReference type="InterPro" id="IPR046960">
    <property type="entry name" value="PPR_At4g14850-like_plant"/>
</dbReference>
<dbReference type="PROSITE" id="PS51257">
    <property type="entry name" value="PROKAR_LIPOPROTEIN"/>
    <property type="match status" value="1"/>
</dbReference>
<protein>
    <recommendedName>
        <fullName evidence="2">DYW domain-containing protein</fullName>
    </recommendedName>
</protein>
<gene>
    <name evidence="3" type="ORF">DVH24_017821</name>
</gene>
<evidence type="ECO:0000313" key="4">
    <source>
        <dbReference type="Proteomes" id="UP000290289"/>
    </source>
</evidence>
<dbReference type="GO" id="GO:0003723">
    <property type="term" value="F:RNA binding"/>
    <property type="evidence" value="ECO:0007669"/>
    <property type="project" value="InterPro"/>
</dbReference>
<reference evidence="3 4" key="1">
    <citation type="submission" date="2018-10" db="EMBL/GenBank/DDBJ databases">
        <title>A high-quality apple genome assembly.</title>
        <authorList>
            <person name="Hu J."/>
        </authorList>
    </citation>
    <scope>NUCLEOTIDE SEQUENCE [LARGE SCALE GENOMIC DNA]</scope>
    <source>
        <strain evidence="4">cv. HFTH1</strain>
        <tissue evidence="3">Young leaf</tissue>
    </source>
</reference>
<dbReference type="AlphaFoldDB" id="A0A498KC80"/>
<evidence type="ECO:0000313" key="3">
    <source>
        <dbReference type="EMBL" id="RXI05779.1"/>
    </source>
</evidence>
<evidence type="ECO:0000259" key="2">
    <source>
        <dbReference type="Pfam" id="PF14432"/>
    </source>
</evidence>
<dbReference type="InterPro" id="IPR032867">
    <property type="entry name" value="DYW_dom"/>
</dbReference>
<organism evidence="3 4">
    <name type="scientific">Malus domestica</name>
    <name type="common">Apple</name>
    <name type="synonym">Pyrus malus</name>
    <dbReference type="NCBI Taxonomy" id="3750"/>
    <lineage>
        <taxon>Eukaryota</taxon>
        <taxon>Viridiplantae</taxon>
        <taxon>Streptophyta</taxon>
        <taxon>Embryophyta</taxon>
        <taxon>Tracheophyta</taxon>
        <taxon>Spermatophyta</taxon>
        <taxon>Magnoliopsida</taxon>
        <taxon>eudicotyledons</taxon>
        <taxon>Gunneridae</taxon>
        <taxon>Pentapetalae</taxon>
        <taxon>rosids</taxon>
        <taxon>fabids</taxon>
        <taxon>Rosales</taxon>
        <taxon>Rosaceae</taxon>
        <taxon>Amygdaloideae</taxon>
        <taxon>Maleae</taxon>
        <taxon>Malus</taxon>
    </lineage>
</organism>
<comment type="similarity">
    <text evidence="1">Belongs to the PPR family. PCMP-H subfamily.</text>
</comment>
<dbReference type="InterPro" id="IPR046849">
    <property type="entry name" value="E2_motif"/>
</dbReference>
<evidence type="ECO:0000256" key="1">
    <source>
        <dbReference type="ARBA" id="ARBA00006643"/>
    </source>
</evidence>
<name>A0A498KC80_MALDO</name>
<dbReference type="GO" id="GO:0009451">
    <property type="term" value="P:RNA modification"/>
    <property type="evidence" value="ECO:0007669"/>
    <property type="project" value="InterPro"/>
</dbReference>
<dbReference type="Pfam" id="PF14432">
    <property type="entry name" value="DYW_deaminase"/>
    <property type="match status" value="1"/>
</dbReference>
<dbReference type="EMBL" id="RDQH01000328">
    <property type="protein sequence ID" value="RXI05779.1"/>
    <property type="molecule type" value="Genomic_DNA"/>
</dbReference>
<feature type="domain" description="DYW" evidence="2">
    <location>
        <begin position="126"/>
        <end position="218"/>
    </location>
</feature>
<sequence length="219" mass="25223">MKVFMKSMEMKLDSAVWGSLLGACRLYRRVELREYVAKHLFELEPENARSYVLLSNIYAGAGRWDDMARIRTSRLNDMGIKKVPGSTSIQVDNVVHEFLVSDKSHPLSKEIYKMLEEINRRLYTAGFVPDTSEVLYDIDEEWKEVAFSHHSEKLAIAFSLISTKAGTTIRIVKNLCVSGNCHSARKLISKIFNREIIARDGNRFDHFRDASCPCNVNWW</sequence>
<dbReference type="Pfam" id="PF20431">
    <property type="entry name" value="E_motif"/>
    <property type="match status" value="1"/>
</dbReference>